<organism evidence="2 3">
    <name type="scientific">Chlamydomonas schloesseri</name>
    <dbReference type="NCBI Taxonomy" id="2026947"/>
    <lineage>
        <taxon>Eukaryota</taxon>
        <taxon>Viridiplantae</taxon>
        <taxon>Chlorophyta</taxon>
        <taxon>core chlorophytes</taxon>
        <taxon>Chlorophyceae</taxon>
        <taxon>CS clade</taxon>
        <taxon>Chlamydomonadales</taxon>
        <taxon>Chlamydomonadaceae</taxon>
        <taxon>Chlamydomonas</taxon>
    </lineage>
</organism>
<feature type="region of interest" description="Disordered" evidence="1">
    <location>
        <begin position="1"/>
        <end position="20"/>
    </location>
</feature>
<reference evidence="2" key="1">
    <citation type="journal article" date="2020" name="bioRxiv">
        <title>Comparative genomics of Chlamydomonas.</title>
        <authorList>
            <person name="Craig R.J."/>
            <person name="Hasan A.R."/>
            <person name="Ness R.W."/>
            <person name="Keightley P.D."/>
        </authorList>
    </citation>
    <scope>NUCLEOTIDE SEQUENCE</scope>
    <source>
        <strain evidence="2">CCAP 11/173</strain>
    </source>
</reference>
<feature type="region of interest" description="Disordered" evidence="1">
    <location>
        <begin position="343"/>
        <end position="365"/>
    </location>
</feature>
<feature type="compositionally biased region" description="Pro residues" evidence="1">
    <location>
        <begin position="350"/>
        <end position="360"/>
    </location>
</feature>
<comment type="caution">
    <text evidence="2">The sequence shown here is derived from an EMBL/GenBank/DDBJ whole genome shotgun (WGS) entry which is preliminary data.</text>
</comment>
<dbReference type="OrthoDB" id="549297at2759"/>
<accession>A0A836B4G4</accession>
<feature type="region of interest" description="Disordered" evidence="1">
    <location>
        <begin position="259"/>
        <end position="307"/>
    </location>
</feature>
<gene>
    <name evidence="2" type="ORF">HYH02_007752</name>
</gene>
<feature type="region of interest" description="Disordered" evidence="1">
    <location>
        <begin position="117"/>
        <end position="147"/>
    </location>
</feature>
<proteinExistence type="predicted"/>
<feature type="compositionally biased region" description="Low complexity" evidence="1">
    <location>
        <begin position="730"/>
        <end position="742"/>
    </location>
</feature>
<sequence length="754" mass="77489">MSAANGSAAEDLAPAEEAEQQQPIASIAAYGASLLAGVIKRKPEQPQPEPALAPAAKAPRLAAAAAIGEVAAAAPAAAAAGAPVQLSQEDIARVAMTNLLSAMSAAAVAAAAGPAGAAGAQQQPGGASPPPPVAVPRSGPQYNPPDVVRLSSNLGAAHGAQALRKCFPDEIAQLYDTGESVLVQLWAPVQAHKQQQGDGAGDGAGEYQCFTSRMFLQKRTPLLFLRTDMLQALGLGSHAELQLRREGDRVLCAVLSRGTGGRQRKRQRGAPQAGARGRGADTDTDSGTGSEEEEERPTPTPTPKPDPAVLEVFQSVLAQLTQQPQLAAQLGTAAGLVKKEPQDELQMAPSLPPHRPPPRATSPALQEPVALAPRLPCAAAPAGALAAPATATTPAASTTTRRRPVTVADLGPVRGPQVLVFNRSQGACTGAAAIHRHFGAEVAAVKATGSSQRGRLWARPCAAEGGGPGAEELQEYELRVTCSKNGTVGLGMRIDLVRALGIPQPPLSELPHVVLRLCFEGEEGGEGLPDPSPPAGGAGGRRVICEVMWHPEEEAPAGGGDAGGVGRAVAAGSAAPVELRKSGSSRAPRSVAAQRQATATATAAAAAAEQLQLPDEQQQQQQQLLLLQQLADQQPHPAHLASRLVPIGGATGYLEELHDLLHDDPCDPTAPGMEGHDATAAWRLGGPGGGDSWRPPWFWLDEATVDAIFRERLRTVSAVMMQQGMRRMGRAQRGATQAQGEGRPAGVAAQAGPG</sequence>
<feature type="region of interest" description="Disordered" evidence="1">
    <location>
        <begin position="576"/>
        <end position="596"/>
    </location>
</feature>
<dbReference type="EMBL" id="JAEHOD010000022">
    <property type="protein sequence ID" value="KAG2447426.1"/>
    <property type="molecule type" value="Genomic_DNA"/>
</dbReference>
<dbReference type="Proteomes" id="UP000613740">
    <property type="component" value="Unassembled WGS sequence"/>
</dbReference>
<feature type="region of interest" description="Disordered" evidence="1">
    <location>
        <begin position="730"/>
        <end position="754"/>
    </location>
</feature>
<evidence type="ECO:0000313" key="3">
    <source>
        <dbReference type="Proteomes" id="UP000613740"/>
    </source>
</evidence>
<feature type="compositionally biased region" description="Low complexity" evidence="1">
    <location>
        <begin position="117"/>
        <end position="126"/>
    </location>
</feature>
<evidence type="ECO:0000256" key="1">
    <source>
        <dbReference type="SAM" id="MobiDB-lite"/>
    </source>
</evidence>
<keyword evidence="3" id="KW-1185">Reference proteome</keyword>
<feature type="compositionally biased region" description="Low complexity" evidence="1">
    <location>
        <begin position="382"/>
        <end position="399"/>
    </location>
</feature>
<feature type="region of interest" description="Disordered" evidence="1">
    <location>
        <begin position="382"/>
        <end position="404"/>
    </location>
</feature>
<evidence type="ECO:0000313" key="2">
    <source>
        <dbReference type="EMBL" id="KAG2447426.1"/>
    </source>
</evidence>
<dbReference type="AlphaFoldDB" id="A0A836B4G4"/>
<name>A0A836B4G4_9CHLO</name>
<protein>
    <submittedName>
        <fullName evidence="2">Uncharacterized protein</fullName>
    </submittedName>
</protein>